<evidence type="ECO:0000256" key="4">
    <source>
        <dbReference type="ARBA" id="ARBA00023136"/>
    </source>
</evidence>
<evidence type="ECO:0008006" key="8">
    <source>
        <dbReference type="Google" id="ProtNLM"/>
    </source>
</evidence>
<dbReference type="GO" id="GO:0016020">
    <property type="term" value="C:membrane"/>
    <property type="evidence" value="ECO:0007669"/>
    <property type="project" value="UniProtKB-SubCell"/>
</dbReference>
<dbReference type="EMBL" id="BMHY01000017">
    <property type="protein sequence ID" value="GGG87238.1"/>
    <property type="molecule type" value="Genomic_DNA"/>
</dbReference>
<dbReference type="PANTHER" id="PTHR43077">
    <property type="entry name" value="TRANSPORT PERMEASE YVFS-RELATED"/>
    <property type="match status" value="1"/>
</dbReference>
<dbReference type="RefSeq" id="WP_229692398.1">
    <property type="nucleotide sequence ID" value="NZ_BMHY01000017.1"/>
</dbReference>
<organism evidence="6 7">
    <name type="scientific">Paenibacillus radicis</name>
    <name type="common">ex Gao et al. 2016</name>
    <dbReference type="NCBI Taxonomy" id="1737354"/>
    <lineage>
        <taxon>Bacteria</taxon>
        <taxon>Bacillati</taxon>
        <taxon>Bacillota</taxon>
        <taxon>Bacilli</taxon>
        <taxon>Bacillales</taxon>
        <taxon>Paenibacillaceae</taxon>
        <taxon>Paenibacillus</taxon>
    </lineage>
</organism>
<reference evidence="6 7" key="1">
    <citation type="journal article" date="2014" name="Int. J. Syst. Evol. Microbiol.">
        <title>Complete genome sequence of Corynebacterium casei LMG S-19264T (=DSM 44701T), isolated from a smear-ripened cheese.</title>
        <authorList>
            <consortium name="US DOE Joint Genome Institute (JGI-PGF)"/>
            <person name="Walter F."/>
            <person name="Albersmeier A."/>
            <person name="Kalinowski J."/>
            <person name="Ruckert C."/>
        </authorList>
    </citation>
    <scope>NUCLEOTIDE SEQUENCE [LARGE SCALE GENOMIC DNA]</scope>
    <source>
        <strain evidence="6 7">CGMCC 1.15286</strain>
    </source>
</reference>
<name>A0A917HRH3_9BACL</name>
<feature type="transmembrane region" description="Helical" evidence="5">
    <location>
        <begin position="314"/>
        <end position="332"/>
    </location>
</feature>
<feature type="transmembrane region" description="Helical" evidence="5">
    <location>
        <begin position="192"/>
        <end position="213"/>
    </location>
</feature>
<dbReference type="Proteomes" id="UP000600247">
    <property type="component" value="Unassembled WGS sequence"/>
</dbReference>
<keyword evidence="2 5" id="KW-0812">Transmembrane</keyword>
<comment type="caution">
    <text evidence="6">The sequence shown here is derived from an EMBL/GenBank/DDBJ whole genome shotgun (WGS) entry which is preliminary data.</text>
</comment>
<dbReference type="GO" id="GO:0140359">
    <property type="term" value="F:ABC-type transporter activity"/>
    <property type="evidence" value="ECO:0007669"/>
    <property type="project" value="InterPro"/>
</dbReference>
<dbReference type="Gene3D" id="3.40.1710.10">
    <property type="entry name" value="abc type-2 transporter like domain"/>
    <property type="match status" value="1"/>
</dbReference>
<comment type="subcellular location">
    <subcellularLocation>
        <location evidence="1">Membrane</location>
        <topology evidence="1">Multi-pass membrane protein</topology>
    </subcellularLocation>
</comment>
<evidence type="ECO:0000256" key="2">
    <source>
        <dbReference type="ARBA" id="ARBA00022692"/>
    </source>
</evidence>
<feature type="transmembrane region" description="Helical" evidence="5">
    <location>
        <begin position="234"/>
        <end position="254"/>
    </location>
</feature>
<dbReference type="PANTHER" id="PTHR43077:SF5">
    <property type="entry name" value="PHAGE INFECTION PROTEIN"/>
    <property type="match status" value="1"/>
</dbReference>
<sequence>MRTMLAFLKSKTLLGGAFMLVFYQIIFVGIFIAGYSAVPKNATDLTVAIVNEDTQYGSEIAKQIQEQLPFHLKTDLSYEEAKEELNGRDVHLVVHIPNDFTQKLTQQGEQVQLDFLINQSNPQLVSGTMQSVASQITDKLSQQLTVENIKGVLQGLKLPEDQAAQLADQAANKFKSNMILSNPQPAGMHNQMAPMFVTMVSYVGAMIYSMMAVSTLGQVRSKFGKWRAFLGMQGVNALISLIAPLIGLSIYFSVQGYGADVFVQMWLTHALEMFVAMEVTSVFCMLLGQAGMMLNLPLMLIQTISGGSVMTQEMMPGFFKFFSTFSVMYYSTQTDYNLLFGGSGTWKSIVMMAVIGLGALAINSVIHQFKKVSDSKDSIQQPLMM</sequence>
<accession>A0A917HRH3</accession>
<dbReference type="InterPro" id="IPR051328">
    <property type="entry name" value="T7SS_ABC-Transporter"/>
</dbReference>
<evidence type="ECO:0000256" key="3">
    <source>
        <dbReference type="ARBA" id="ARBA00022989"/>
    </source>
</evidence>
<evidence type="ECO:0000313" key="6">
    <source>
        <dbReference type="EMBL" id="GGG87238.1"/>
    </source>
</evidence>
<evidence type="ECO:0000313" key="7">
    <source>
        <dbReference type="Proteomes" id="UP000600247"/>
    </source>
</evidence>
<feature type="transmembrane region" description="Helical" evidence="5">
    <location>
        <begin position="274"/>
        <end position="294"/>
    </location>
</feature>
<evidence type="ECO:0000256" key="1">
    <source>
        <dbReference type="ARBA" id="ARBA00004141"/>
    </source>
</evidence>
<gene>
    <name evidence="6" type="ORF">GCM10010918_51940</name>
</gene>
<dbReference type="AlphaFoldDB" id="A0A917HRH3"/>
<keyword evidence="4 5" id="KW-0472">Membrane</keyword>
<protein>
    <recommendedName>
        <fullName evidence="8">DUF3533 domain-containing protein</fullName>
    </recommendedName>
</protein>
<feature type="transmembrane region" description="Helical" evidence="5">
    <location>
        <begin position="12"/>
        <end position="35"/>
    </location>
</feature>
<feature type="transmembrane region" description="Helical" evidence="5">
    <location>
        <begin position="344"/>
        <end position="366"/>
    </location>
</feature>
<evidence type="ECO:0000256" key="5">
    <source>
        <dbReference type="SAM" id="Phobius"/>
    </source>
</evidence>
<keyword evidence="7" id="KW-1185">Reference proteome</keyword>
<keyword evidence="3 5" id="KW-1133">Transmembrane helix</keyword>
<proteinExistence type="predicted"/>